<evidence type="ECO:0000313" key="2">
    <source>
        <dbReference type="EMBL" id="KAL3421888.1"/>
    </source>
</evidence>
<sequence>MFRYIPLEDPTKETRLLTLDPRSKDGVVRCNLMTMRFDQHVEYAALSYTWGSSEDRQEILLDGLVTTITKNLHSALYHLQHNSATRSLWIDALCIDQKNISERNEQVRQMHQIYKSAVQVLVWLGTADNNGQLAIELISRAGRLESAGRAFMDLLSSASSEQVYALKDFLRRGYWYRAWIIQEIALARSIEIYCGHLSVEWALFSRFVSRLANISQQNLYSLCQNWNGFDSRDNLPAKLSQIRDIQQGAPYYENRSFIVLLDKTYGSVCSDPRDKIYGMLALSNGADQDLKVDYSKSLFDVISDMILAETGIATVRSKRPSKSPTKLVLDIHKTHALLEFLQRFYQDLHSLLQMKTDKEIVDLRSVLHCSMSESVPIIELHAKCIGTLGSLGPRFRSDQSLNDLSKKIHSDPQNYKAYPIISTLSYGSNAYRYSSLEETSSLDDLLNAGTVTTNITSTFSLQAQLSSMQKGYTPHAVYFHDPERPYRLQTVVPISAEVGDEIWELLVPSIYVIMRPFKSSAKSGHRNWELIGRASLISTNDIRNERFFEARSLFLSTAVLQLLTFI</sequence>
<dbReference type="PANTHER" id="PTHR24148:SF82">
    <property type="entry name" value="HETEROKARYON INCOMPATIBILITY DOMAIN-CONTAINING PROTEIN"/>
    <property type="match status" value="1"/>
</dbReference>
<reference evidence="2 3" key="1">
    <citation type="submission" date="2024-06" db="EMBL/GenBank/DDBJ databases">
        <title>Complete genome of Phlyctema vagabunda strain 19-DSS-EL-015.</title>
        <authorList>
            <person name="Fiorenzani C."/>
        </authorList>
    </citation>
    <scope>NUCLEOTIDE SEQUENCE [LARGE SCALE GENOMIC DNA]</scope>
    <source>
        <strain evidence="2 3">19-DSS-EL-015</strain>
    </source>
</reference>
<organism evidence="2 3">
    <name type="scientific">Phlyctema vagabunda</name>
    <dbReference type="NCBI Taxonomy" id="108571"/>
    <lineage>
        <taxon>Eukaryota</taxon>
        <taxon>Fungi</taxon>
        <taxon>Dikarya</taxon>
        <taxon>Ascomycota</taxon>
        <taxon>Pezizomycotina</taxon>
        <taxon>Leotiomycetes</taxon>
        <taxon>Helotiales</taxon>
        <taxon>Dermateaceae</taxon>
        <taxon>Phlyctema</taxon>
    </lineage>
</organism>
<dbReference type="InterPro" id="IPR052895">
    <property type="entry name" value="HetReg/Transcr_Mod"/>
</dbReference>
<dbReference type="Proteomes" id="UP001629113">
    <property type="component" value="Unassembled WGS sequence"/>
</dbReference>
<feature type="domain" description="Heterokaryon incompatibility" evidence="1">
    <location>
        <begin position="43"/>
        <end position="183"/>
    </location>
</feature>
<evidence type="ECO:0000313" key="3">
    <source>
        <dbReference type="Proteomes" id="UP001629113"/>
    </source>
</evidence>
<comment type="caution">
    <text evidence="2">The sequence shown here is derived from an EMBL/GenBank/DDBJ whole genome shotgun (WGS) entry which is preliminary data.</text>
</comment>
<name>A0ABR4PEY0_9HELO</name>
<keyword evidence="3" id="KW-1185">Reference proteome</keyword>
<dbReference type="Pfam" id="PF06985">
    <property type="entry name" value="HET"/>
    <property type="match status" value="1"/>
</dbReference>
<protein>
    <recommendedName>
        <fullName evidence="1">Heterokaryon incompatibility domain-containing protein</fullName>
    </recommendedName>
</protein>
<gene>
    <name evidence="2" type="ORF">PVAG01_06044</name>
</gene>
<dbReference type="PANTHER" id="PTHR24148">
    <property type="entry name" value="ANKYRIN REPEAT DOMAIN-CONTAINING PROTEIN 39 HOMOLOG-RELATED"/>
    <property type="match status" value="1"/>
</dbReference>
<accession>A0ABR4PEY0</accession>
<dbReference type="InterPro" id="IPR010730">
    <property type="entry name" value="HET"/>
</dbReference>
<evidence type="ECO:0000259" key="1">
    <source>
        <dbReference type="Pfam" id="PF06985"/>
    </source>
</evidence>
<dbReference type="EMBL" id="JBFCZG010000005">
    <property type="protein sequence ID" value="KAL3421888.1"/>
    <property type="molecule type" value="Genomic_DNA"/>
</dbReference>
<proteinExistence type="predicted"/>